<comment type="caution">
    <text evidence="4">The sequence shown here is derived from an EMBL/GenBank/DDBJ whole genome shotgun (WGS) entry which is preliminary data.</text>
</comment>
<dbReference type="PANTHER" id="PTHR48081:SF30">
    <property type="entry name" value="ACETYL-HYDROLASE LIPR-RELATED"/>
    <property type="match status" value="1"/>
</dbReference>
<dbReference type="InterPro" id="IPR050300">
    <property type="entry name" value="GDXG_lipolytic_enzyme"/>
</dbReference>
<name>A0A2S8B428_9SPHN</name>
<dbReference type="AlphaFoldDB" id="A0A2S8B428"/>
<keyword evidence="5" id="KW-1185">Reference proteome</keyword>
<gene>
    <name evidence="4" type="ORF">CVO77_19310</name>
</gene>
<reference evidence="5" key="1">
    <citation type="submission" date="2017-11" db="EMBL/GenBank/DDBJ databases">
        <title>The complete genome sequence of Sphingopyxis pomeranensis sp. nov. strain WS5A3p.</title>
        <authorList>
            <person name="Kaminski M.A."/>
        </authorList>
    </citation>
    <scope>NUCLEOTIDE SEQUENCE [LARGE SCALE GENOMIC DNA]</scope>
    <source>
        <strain evidence="5">WS5A3p</strain>
    </source>
</reference>
<proteinExistence type="inferred from homology"/>
<protein>
    <submittedName>
        <fullName evidence="4">Alpha/beta hydrolase</fullName>
    </submittedName>
</protein>
<dbReference type="InterPro" id="IPR013094">
    <property type="entry name" value="AB_hydrolase_3"/>
</dbReference>
<dbReference type="EMBL" id="PHFW01000003">
    <property type="protein sequence ID" value="PQM27100.1"/>
    <property type="molecule type" value="Genomic_DNA"/>
</dbReference>
<evidence type="ECO:0000313" key="4">
    <source>
        <dbReference type="EMBL" id="PQM27100.1"/>
    </source>
</evidence>
<dbReference type="InterPro" id="IPR029058">
    <property type="entry name" value="AB_hydrolase_fold"/>
</dbReference>
<dbReference type="Gene3D" id="3.40.50.1820">
    <property type="entry name" value="alpha/beta hydrolase"/>
    <property type="match status" value="1"/>
</dbReference>
<evidence type="ECO:0000256" key="2">
    <source>
        <dbReference type="ARBA" id="ARBA00022801"/>
    </source>
</evidence>
<dbReference type="GO" id="GO:0004806">
    <property type="term" value="F:triacylglycerol lipase activity"/>
    <property type="evidence" value="ECO:0007669"/>
    <property type="project" value="TreeGrafter"/>
</dbReference>
<evidence type="ECO:0000313" key="5">
    <source>
        <dbReference type="Proteomes" id="UP000238954"/>
    </source>
</evidence>
<sequence length="306" mass="32666">MSESEIAAFKCGWIEQMAAMAGGPPPTIEQQRAAFDAEHGAVPPAENCMITSIGRDGVRGERIVPTGADTDKALLYHHGGGHVFGSSLSHRHLVSRLASAAGVVAYNMDYALAPEAPYPAGLDDAVNAWQFVIDEGFQPRDIVVGGESAGGNLTLALVLKLREMGRALPGGAYLLSPWLDLTQSGDAYDIRGPHDPMVSRDILQGMADMYCAHAVPEDPLLSPLNGDMTDLPPMLVQVGTDEVLLGDSTRLAHRAALAGNDMTLRIWPEMIHAWLLFHHVLPVAGNAAIAEAGQWISARLKAERQA</sequence>
<organism evidence="4 5">
    <name type="scientific">Sphingopyxis lindanitolerans</name>
    <dbReference type="NCBI Taxonomy" id="2054227"/>
    <lineage>
        <taxon>Bacteria</taxon>
        <taxon>Pseudomonadati</taxon>
        <taxon>Pseudomonadota</taxon>
        <taxon>Alphaproteobacteria</taxon>
        <taxon>Sphingomonadales</taxon>
        <taxon>Sphingomonadaceae</taxon>
        <taxon>Sphingopyxis</taxon>
    </lineage>
</organism>
<dbReference type="SUPFAM" id="SSF53474">
    <property type="entry name" value="alpha/beta-Hydrolases"/>
    <property type="match status" value="1"/>
</dbReference>
<comment type="similarity">
    <text evidence="1">Belongs to the 'GDXG' lipolytic enzyme family.</text>
</comment>
<feature type="domain" description="Alpha/beta hydrolase fold-3" evidence="3">
    <location>
        <begin position="74"/>
        <end position="275"/>
    </location>
</feature>
<dbReference type="PANTHER" id="PTHR48081">
    <property type="entry name" value="AB HYDROLASE SUPERFAMILY PROTEIN C4A8.06C"/>
    <property type="match status" value="1"/>
</dbReference>
<keyword evidence="2 4" id="KW-0378">Hydrolase</keyword>
<evidence type="ECO:0000256" key="1">
    <source>
        <dbReference type="ARBA" id="ARBA00010515"/>
    </source>
</evidence>
<evidence type="ECO:0000259" key="3">
    <source>
        <dbReference type="Pfam" id="PF07859"/>
    </source>
</evidence>
<accession>A0A2S8B428</accession>
<dbReference type="Pfam" id="PF07859">
    <property type="entry name" value="Abhydrolase_3"/>
    <property type="match status" value="1"/>
</dbReference>
<dbReference type="Proteomes" id="UP000238954">
    <property type="component" value="Chromosome"/>
</dbReference>